<evidence type="ECO:0000259" key="1">
    <source>
        <dbReference type="Pfam" id="PF07615"/>
    </source>
</evidence>
<reference evidence="2 3" key="1">
    <citation type="submission" date="2019-09" db="EMBL/GenBank/DDBJ databases">
        <title>Genomes of family Cryomorphaceae.</title>
        <authorList>
            <person name="Bowman J.P."/>
        </authorList>
    </citation>
    <scope>NUCLEOTIDE SEQUENCE [LARGE SCALE GENOMIC DNA]</scope>
    <source>
        <strain evidence="2 3">LMG 25704</strain>
    </source>
</reference>
<dbReference type="Proteomes" id="UP000468650">
    <property type="component" value="Unassembled WGS sequence"/>
</dbReference>
<evidence type="ECO:0000313" key="2">
    <source>
        <dbReference type="EMBL" id="KAB2814077.1"/>
    </source>
</evidence>
<dbReference type="OrthoDB" id="164222at2"/>
<dbReference type="Pfam" id="PF07615">
    <property type="entry name" value="Ykof"/>
    <property type="match status" value="1"/>
</dbReference>
<dbReference type="AlphaFoldDB" id="A0A6N6RJV6"/>
<evidence type="ECO:0000313" key="3">
    <source>
        <dbReference type="Proteomes" id="UP000468650"/>
    </source>
</evidence>
<dbReference type="InterPro" id="IPR029756">
    <property type="entry name" value="MTH1187/YkoF-like"/>
</dbReference>
<gene>
    <name evidence="2" type="ORF">F8C67_05185</name>
</gene>
<name>A0A6N6RJV6_9FLAO</name>
<sequence length="90" mass="10042">MIFTVEISCYPLSSDYLRIVDSFIVKMNEYDGIKAITSYSSTLIIGESDVVFPALQREIERTFTEEGKASFVMKVLGGDLSESVDITPYA</sequence>
<dbReference type="SUPFAM" id="SSF89957">
    <property type="entry name" value="MTH1187/YkoF-like"/>
    <property type="match status" value="1"/>
</dbReference>
<accession>A0A6N6RJV6</accession>
<dbReference type="RefSeq" id="WP_151666745.1">
    <property type="nucleotide sequence ID" value="NZ_WBVO01000002.1"/>
</dbReference>
<dbReference type="InterPro" id="IPR011522">
    <property type="entry name" value="Thiamin/HMP-bd_put_YkoF"/>
</dbReference>
<keyword evidence="3" id="KW-1185">Reference proteome</keyword>
<proteinExistence type="predicted"/>
<protein>
    <recommendedName>
        <fullName evidence="1">Thiamin/hydroxymethyl pyrimidine-binding YkoF putative domain-containing protein</fullName>
    </recommendedName>
</protein>
<comment type="caution">
    <text evidence="2">The sequence shown here is derived from an EMBL/GenBank/DDBJ whole genome shotgun (WGS) entry which is preliminary data.</text>
</comment>
<dbReference type="EMBL" id="WBVO01000002">
    <property type="protein sequence ID" value="KAB2814077.1"/>
    <property type="molecule type" value="Genomic_DNA"/>
</dbReference>
<dbReference type="Gene3D" id="3.30.70.930">
    <property type="match status" value="1"/>
</dbReference>
<organism evidence="2 3">
    <name type="scientific">Phaeocystidibacter luteus</name>
    <dbReference type="NCBI Taxonomy" id="911197"/>
    <lineage>
        <taxon>Bacteria</taxon>
        <taxon>Pseudomonadati</taxon>
        <taxon>Bacteroidota</taxon>
        <taxon>Flavobacteriia</taxon>
        <taxon>Flavobacteriales</taxon>
        <taxon>Phaeocystidibacteraceae</taxon>
        <taxon>Phaeocystidibacter</taxon>
    </lineage>
</organism>
<feature type="domain" description="Thiamin/hydroxymethyl pyrimidine-binding YkoF putative" evidence="1">
    <location>
        <begin position="5"/>
        <end position="59"/>
    </location>
</feature>